<comment type="catalytic activity">
    <reaction evidence="3 4">
        <text>[thioredoxin]-disulfide + L-methionine + H2O = L-methionine (S)-S-oxide + [thioredoxin]-dithiol</text>
        <dbReference type="Rhea" id="RHEA:19993"/>
        <dbReference type="Rhea" id="RHEA-COMP:10698"/>
        <dbReference type="Rhea" id="RHEA-COMP:10700"/>
        <dbReference type="ChEBI" id="CHEBI:15377"/>
        <dbReference type="ChEBI" id="CHEBI:29950"/>
        <dbReference type="ChEBI" id="CHEBI:50058"/>
        <dbReference type="ChEBI" id="CHEBI:57844"/>
        <dbReference type="ChEBI" id="CHEBI:58772"/>
        <dbReference type="EC" id="1.8.4.11"/>
    </reaction>
</comment>
<evidence type="ECO:0000256" key="2">
    <source>
        <dbReference type="ARBA" id="ARBA00047806"/>
    </source>
</evidence>
<dbReference type="GO" id="GO:0008113">
    <property type="term" value="F:peptide-methionine (S)-S-oxide reductase activity"/>
    <property type="evidence" value="ECO:0007669"/>
    <property type="project" value="UniProtKB-EC"/>
</dbReference>
<dbReference type="InterPro" id="IPR036509">
    <property type="entry name" value="Met_Sox_Rdtase_MsrA_sf"/>
</dbReference>
<comment type="function">
    <text evidence="4">Has an important function as a repair enzyme for proteins that have been inactivated by oxidation. Catalyzes the reversible oxidation-reduction of methionine sulfoxide in proteins to methionine.</text>
</comment>
<dbReference type="EC" id="1.8.4.11" evidence="4"/>
<organism evidence="6 7">
    <name type="scientific">Aromatoleum buckelii</name>
    <dbReference type="NCBI Taxonomy" id="200254"/>
    <lineage>
        <taxon>Bacteria</taxon>
        <taxon>Pseudomonadati</taxon>
        <taxon>Pseudomonadota</taxon>
        <taxon>Betaproteobacteria</taxon>
        <taxon>Rhodocyclales</taxon>
        <taxon>Rhodocyclaceae</taxon>
        <taxon>Aromatoleum</taxon>
    </lineage>
</organism>
<evidence type="ECO:0000256" key="4">
    <source>
        <dbReference type="HAMAP-Rule" id="MF_01401"/>
    </source>
</evidence>
<dbReference type="Pfam" id="PF01625">
    <property type="entry name" value="PMSR"/>
    <property type="match status" value="1"/>
</dbReference>
<evidence type="ECO:0000313" key="7">
    <source>
        <dbReference type="Proteomes" id="UP000601990"/>
    </source>
</evidence>
<dbReference type="NCBIfam" id="TIGR00401">
    <property type="entry name" value="msrA"/>
    <property type="match status" value="1"/>
</dbReference>
<name>A0ABX1N0L3_9RHOO</name>
<sequence length="217" mass="23918">MTRHEGGFVSRLSGRWAGVLGLALMVAGAGTGQAAPSPSPATAIFAGGCFWCMEPPFDGLDGVVSTTSGYTGGHVPNPGYEAVSSGRTGHAEAVRIEYDPEKISYEQLLDVFWRNIDPTDPGGQFCDRGSQYRAQIFYQNDGQRAAAERSRAALVANKPFAQPVITEIVPATKFYPAEEYHQDYYLKNPLRYKFYRHRCGRDERLEALWGVNDGEKK</sequence>
<keyword evidence="1 4" id="KW-0560">Oxidoreductase</keyword>
<dbReference type="HAMAP" id="MF_01401">
    <property type="entry name" value="MsrA"/>
    <property type="match status" value="1"/>
</dbReference>
<dbReference type="PANTHER" id="PTHR43774:SF1">
    <property type="entry name" value="PEPTIDE METHIONINE SULFOXIDE REDUCTASE MSRA 2"/>
    <property type="match status" value="1"/>
</dbReference>
<feature type="active site" evidence="4">
    <location>
        <position position="49"/>
    </location>
</feature>
<dbReference type="InterPro" id="IPR002569">
    <property type="entry name" value="Met_Sox_Rdtase_MsrA_dom"/>
</dbReference>
<evidence type="ECO:0000313" key="6">
    <source>
        <dbReference type="EMBL" id="NMF92370.1"/>
    </source>
</evidence>
<evidence type="ECO:0000259" key="5">
    <source>
        <dbReference type="Pfam" id="PF01625"/>
    </source>
</evidence>
<gene>
    <name evidence="4 6" type="primary">msrA</name>
    <name evidence="6" type="ORF">GO608_03360</name>
</gene>
<dbReference type="PANTHER" id="PTHR43774">
    <property type="entry name" value="PEPTIDE METHIONINE SULFOXIDE REDUCTASE"/>
    <property type="match status" value="1"/>
</dbReference>
<dbReference type="Gene3D" id="3.30.1060.10">
    <property type="entry name" value="Peptide methionine sulphoxide reductase MsrA"/>
    <property type="match status" value="1"/>
</dbReference>
<proteinExistence type="inferred from homology"/>
<comment type="catalytic activity">
    <reaction evidence="2 4">
        <text>L-methionyl-[protein] + [thioredoxin]-disulfide + H2O = L-methionyl-(S)-S-oxide-[protein] + [thioredoxin]-dithiol</text>
        <dbReference type="Rhea" id="RHEA:14217"/>
        <dbReference type="Rhea" id="RHEA-COMP:10698"/>
        <dbReference type="Rhea" id="RHEA-COMP:10700"/>
        <dbReference type="Rhea" id="RHEA-COMP:12313"/>
        <dbReference type="Rhea" id="RHEA-COMP:12315"/>
        <dbReference type="ChEBI" id="CHEBI:15377"/>
        <dbReference type="ChEBI" id="CHEBI:16044"/>
        <dbReference type="ChEBI" id="CHEBI:29950"/>
        <dbReference type="ChEBI" id="CHEBI:44120"/>
        <dbReference type="ChEBI" id="CHEBI:50058"/>
        <dbReference type="EC" id="1.8.4.11"/>
    </reaction>
</comment>
<comment type="similarity">
    <text evidence="4">Belongs to the MsrA Met sulfoxide reductase family.</text>
</comment>
<keyword evidence="7" id="KW-1185">Reference proteome</keyword>
<dbReference type="Proteomes" id="UP000601990">
    <property type="component" value="Unassembled WGS sequence"/>
</dbReference>
<feature type="domain" description="Peptide methionine sulphoxide reductase MsrA" evidence="5">
    <location>
        <begin position="42"/>
        <end position="193"/>
    </location>
</feature>
<comment type="caution">
    <text evidence="6">The sequence shown here is derived from an EMBL/GenBank/DDBJ whole genome shotgun (WGS) entry which is preliminary data.</text>
</comment>
<protein>
    <recommendedName>
        <fullName evidence="4">Peptide methionine sulfoxide reductase MsrA</fullName>
        <shortName evidence="4">Protein-methionine-S-oxide reductase</shortName>
        <ecNumber evidence="4">1.8.4.11</ecNumber>
    </recommendedName>
    <alternativeName>
        <fullName evidence="4">Peptide-methionine (S)-S-oxide reductase</fullName>
        <shortName evidence="4">Peptide Met(O) reductase</shortName>
    </alternativeName>
</protein>
<accession>A0ABX1N0L3</accession>
<reference evidence="6" key="1">
    <citation type="submission" date="2019-12" db="EMBL/GenBank/DDBJ databases">
        <title>Comparative genomics gives insights into the taxonomy of the Azoarcus-Aromatoleum group and reveals separate origins of nif in the plant-associated Azoarcus and non-plant-associated Aromatoleum sub-groups.</title>
        <authorList>
            <person name="Lafos M."/>
            <person name="Maluk M."/>
            <person name="Batista M."/>
            <person name="Junghare M."/>
            <person name="Carmona M."/>
            <person name="Faoro H."/>
            <person name="Cruz L.M."/>
            <person name="Battistoni F."/>
            <person name="De Souza E."/>
            <person name="Pedrosa F."/>
            <person name="Chen W.-M."/>
            <person name="Poole P.S."/>
            <person name="Dixon R.A."/>
            <person name="James E.K."/>
        </authorList>
    </citation>
    <scope>NUCLEOTIDE SEQUENCE</scope>
    <source>
        <strain evidence="6">U120</strain>
    </source>
</reference>
<evidence type="ECO:0000256" key="3">
    <source>
        <dbReference type="ARBA" id="ARBA00048782"/>
    </source>
</evidence>
<dbReference type="EMBL" id="WTVH01000004">
    <property type="protein sequence ID" value="NMF92370.1"/>
    <property type="molecule type" value="Genomic_DNA"/>
</dbReference>
<dbReference type="SUPFAM" id="SSF55068">
    <property type="entry name" value="Peptide methionine sulfoxide reductase"/>
    <property type="match status" value="1"/>
</dbReference>
<evidence type="ECO:0000256" key="1">
    <source>
        <dbReference type="ARBA" id="ARBA00023002"/>
    </source>
</evidence>